<name>A0A8X6GZK6_TRICU</name>
<organism evidence="2 3">
    <name type="scientific">Trichonephila clavata</name>
    <name type="common">Joro spider</name>
    <name type="synonym">Nephila clavata</name>
    <dbReference type="NCBI Taxonomy" id="2740835"/>
    <lineage>
        <taxon>Eukaryota</taxon>
        <taxon>Metazoa</taxon>
        <taxon>Ecdysozoa</taxon>
        <taxon>Arthropoda</taxon>
        <taxon>Chelicerata</taxon>
        <taxon>Arachnida</taxon>
        <taxon>Araneae</taxon>
        <taxon>Araneomorphae</taxon>
        <taxon>Entelegynae</taxon>
        <taxon>Araneoidea</taxon>
        <taxon>Nephilidae</taxon>
        <taxon>Trichonephila</taxon>
    </lineage>
</organism>
<comment type="caution">
    <text evidence="2">The sequence shown here is derived from an EMBL/GenBank/DDBJ whole genome shotgun (WGS) entry which is preliminary data.</text>
</comment>
<accession>A0A8X6GZK6</accession>
<feature type="region of interest" description="Disordered" evidence="1">
    <location>
        <begin position="1"/>
        <end position="26"/>
    </location>
</feature>
<keyword evidence="3" id="KW-1185">Reference proteome</keyword>
<dbReference type="AlphaFoldDB" id="A0A8X6GZK6"/>
<dbReference type="EMBL" id="BMAO01026763">
    <property type="protein sequence ID" value="GFR12305.1"/>
    <property type="molecule type" value="Genomic_DNA"/>
</dbReference>
<sequence>MNHRSRDHRSAEFNHPHDLEPERPLIEKETSLKRFVPKKDISSDLMITELHVSCLTSGHVVSEERYGSKSFGVSFLLYFSDGPMGLR</sequence>
<dbReference type="Proteomes" id="UP000887116">
    <property type="component" value="Unassembled WGS sequence"/>
</dbReference>
<evidence type="ECO:0000313" key="3">
    <source>
        <dbReference type="Proteomes" id="UP000887116"/>
    </source>
</evidence>
<proteinExistence type="predicted"/>
<protein>
    <submittedName>
        <fullName evidence="2">Uncharacterized protein</fullName>
    </submittedName>
</protein>
<evidence type="ECO:0000313" key="2">
    <source>
        <dbReference type="EMBL" id="GFR12305.1"/>
    </source>
</evidence>
<feature type="compositionally biased region" description="Basic and acidic residues" evidence="1">
    <location>
        <begin position="8"/>
        <end position="26"/>
    </location>
</feature>
<evidence type="ECO:0000256" key="1">
    <source>
        <dbReference type="SAM" id="MobiDB-lite"/>
    </source>
</evidence>
<reference evidence="2" key="1">
    <citation type="submission" date="2020-07" db="EMBL/GenBank/DDBJ databases">
        <title>Multicomponent nature underlies the extraordinary mechanical properties of spider dragline silk.</title>
        <authorList>
            <person name="Kono N."/>
            <person name="Nakamura H."/>
            <person name="Mori M."/>
            <person name="Yoshida Y."/>
            <person name="Ohtoshi R."/>
            <person name="Malay A.D."/>
            <person name="Moran D.A.P."/>
            <person name="Tomita M."/>
            <person name="Numata K."/>
            <person name="Arakawa K."/>
        </authorList>
    </citation>
    <scope>NUCLEOTIDE SEQUENCE</scope>
</reference>
<gene>
    <name evidence="2" type="ORF">TNCT_345011</name>
</gene>